<evidence type="ECO:0000259" key="2">
    <source>
        <dbReference type="Pfam" id="PF14244"/>
    </source>
</evidence>
<dbReference type="InterPro" id="IPR029472">
    <property type="entry name" value="Copia-like_N"/>
</dbReference>
<dbReference type="KEGG" id="rsz:130498558"/>
<dbReference type="Proteomes" id="UP000504610">
    <property type="component" value="Chromosome 8"/>
</dbReference>
<evidence type="ECO:0000256" key="1">
    <source>
        <dbReference type="SAM" id="MobiDB-lite"/>
    </source>
</evidence>
<reference evidence="3" key="1">
    <citation type="journal article" date="2019" name="Database">
        <title>The radish genome database (RadishGD): an integrated information resource for radish genomics.</title>
        <authorList>
            <person name="Yu H.J."/>
            <person name="Baek S."/>
            <person name="Lee Y.J."/>
            <person name="Cho A."/>
            <person name="Mun J.H."/>
        </authorList>
    </citation>
    <scope>NUCLEOTIDE SEQUENCE [LARGE SCALE GENOMIC DNA]</scope>
    <source>
        <strain evidence="3">cv. WK10039</strain>
    </source>
</reference>
<dbReference type="GeneID" id="130498558"/>
<dbReference type="PANTHER" id="PTHR37610:SF97">
    <property type="entry name" value="RETROTRANSPOSON GAG DOMAIN-CONTAINING PROTEIN"/>
    <property type="match status" value="1"/>
</dbReference>
<dbReference type="OrthoDB" id="1112175at2759"/>
<feature type="compositionally biased region" description="Low complexity" evidence="1">
    <location>
        <begin position="332"/>
        <end position="349"/>
    </location>
</feature>
<gene>
    <name evidence="4" type="primary">LOC130498558</name>
</gene>
<dbReference type="Pfam" id="PF14244">
    <property type="entry name" value="Retrotran_gag_3"/>
    <property type="match status" value="1"/>
</dbReference>
<evidence type="ECO:0000313" key="4">
    <source>
        <dbReference type="RefSeq" id="XP_056847994.1"/>
    </source>
</evidence>
<evidence type="ECO:0000313" key="3">
    <source>
        <dbReference type="Proteomes" id="UP000504610"/>
    </source>
</evidence>
<feature type="compositionally biased region" description="Low complexity" evidence="1">
    <location>
        <begin position="1"/>
        <end position="34"/>
    </location>
</feature>
<feature type="compositionally biased region" description="Low complexity" evidence="1">
    <location>
        <begin position="314"/>
        <end position="323"/>
    </location>
</feature>
<dbReference type="RefSeq" id="XP_056847994.1">
    <property type="nucleotide sequence ID" value="XM_056992014.1"/>
</dbReference>
<accession>A0A9W3C939</accession>
<feature type="region of interest" description="Disordered" evidence="1">
    <location>
        <begin position="365"/>
        <end position="384"/>
    </location>
</feature>
<feature type="domain" description="Retrotransposon Copia-like N-terminal" evidence="2">
    <location>
        <begin position="39"/>
        <end position="86"/>
    </location>
</feature>
<dbReference type="PANTHER" id="PTHR37610">
    <property type="entry name" value="CCHC-TYPE DOMAIN-CONTAINING PROTEIN"/>
    <property type="match status" value="1"/>
</dbReference>
<proteinExistence type="predicted"/>
<sequence>MATTGSASTDSLVSSTTATTATTATSTPTTNSDSPYYLHPSDNPGSLITPVLLKGDNYSEWATEFYNSLQAKRKIGFIDGVIQKPDTDPDLSRWIAANSMIVGWMRTSIDPLVRSTVSHIPDAYQLWESLKRRFSIRNGVRKHLIQDEITNCKQNGDTVLTYYGRLSKLWEELQSFQPILSCTCAASSIIEKEKEDAKVHKFLFGLDDSRFSTIRSQIIDEEPLPDLNLAYSRVIRAEQHLQTMRATESKQDIVGFSAKTKSPVSTNHSPTAAAINSFRSRDPNRFCTHCNRKGHEASECFLLHGYPDWFNEQQQRMGQSSTRGGRGRGRGRANTSRTTPATPTGTSLQSDQITALINLLQNQQTQLSTDKMTGPFYEDADWSG</sequence>
<feature type="region of interest" description="Disordered" evidence="1">
    <location>
        <begin position="1"/>
        <end position="38"/>
    </location>
</feature>
<keyword evidence="3" id="KW-1185">Reference proteome</keyword>
<feature type="region of interest" description="Disordered" evidence="1">
    <location>
        <begin position="314"/>
        <end position="349"/>
    </location>
</feature>
<organism evidence="3 4">
    <name type="scientific">Raphanus sativus</name>
    <name type="common">Radish</name>
    <name type="synonym">Raphanus raphanistrum var. sativus</name>
    <dbReference type="NCBI Taxonomy" id="3726"/>
    <lineage>
        <taxon>Eukaryota</taxon>
        <taxon>Viridiplantae</taxon>
        <taxon>Streptophyta</taxon>
        <taxon>Embryophyta</taxon>
        <taxon>Tracheophyta</taxon>
        <taxon>Spermatophyta</taxon>
        <taxon>Magnoliopsida</taxon>
        <taxon>eudicotyledons</taxon>
        <taxon>Gunneridae</taxon>
        <taxon>Pentapetalae</taxon>
        <taxon>rosids</taxon>
        <taxon>malvids</taxon>
        <taxon>Brassicales</taxon>
        <taxon>Brassicaceae</taxon>
        <taxon>Brassiceae</taxon>
        <taxon>Raphanus</taxon>
    </lineage>
</organism>
<reference evidence="4" key="2">
    <citation type="submission" date="2025-08" db="UniProtKB">
        <authorList>
            <consortium name="RefSeq"/>
        </authorList>
    </citation>
    <scope>IDENTIFICATION</scope>
    <source>
        <tissue evidence="4">Leaf</tissue>
    </source>
</reference>
<protein>
    <submittedName>
        <fullName evidence="4">Uncharacterized protein LOC130498558</fullName>
    </submittedName>
</protein>
<dbReference type="AlphaFoldDB" id="A0A9W3C939"/>
<name>A0A9W3C939_RAPSA</name>